<evidence type="ECO:0000256" key="1">
    <source>
        <dbReference type="SAM" id="MobiDB-lite"/>
    </source>
</evidence>
<feature type="region of interest" description="Disordered" evidence="1">
    <location>
        <begin position="77"/>
        <end position="135"/>
    </location>
</feature>
<dbReference type="InterPro" id="IPR039980">
    <property type="entry name" value="MADD"/>
</dbReference>
<dbReference type="GO" id="GO:0042981">
    <property type="term" value="P:regulation of apoptotic process"/>
    <property type="evidence" value="ECO:0007669"/>
    <property type="project" value="TreeGrafter"/>
</dbReference>
<protein>
    <recommendedName>
        <fullName evidence="2">UDENN domain-containing protein</fullName>
    </recommendedName>
</protein>
<feature type="compositionally biased region" description="Low complexity" evidence="1">
    <location>
        <begin position="120"/>
        <end position="129"/>
    </location>
</feature>
<feature type="compositionally biased region" description="Basic and acidic residues" evidence="1">
    <location>
        <begin position="45"/>
        <end position="58"/>
    </location>
</feature>
<dbReference type="EMBL" id="OD566052">
    <property type="protein sequence ID" value="CAD7443256.1"/>
    <property type="molecule type" value="Genomic_DNA"/>
</dbReference>
<dbReference type="PANTHER" id="PTHR13008">
    <property type="entry name" value="MAP-KINASE ACTIVATING DEATH DOMAIN PROTEIN MADD /DENN/AEX-3 C.ELEGANS"/>
    <property type="match status" value="1"/>
</dbReference>
<evidence type="ECO:0000313" key="3">
    <source>
        <dbReference type="EMBL" id="CAD7443256.1"/>
    </source>
</evidence>
<dbReference type="GO" id="GO:0005085">
    <property type="term" value="F:guanyl-nucleotide exchange factor activity"/>
    <property type="evidence" value="ECO:0007669"/>
    <property type="project" value="TreeGrafter"/>
</dbReference>
<dbReference type="GO" id="GO:0032483">
    <property type="term" value="P:regulation of Rab protein signal transduction"/>
    <property type="evidence" value="ECO:0007669"/>
    <property type="project" value="TreeGrafter"/>
</dbReference>
<reference evidence="3" key="1">
    <citation type="submission" date="2020-11" db="EMBL/GenBank/DDBJ databases">
        <authorList>
            <person name="Tran Van P."/>
        </authorList>
    </citation>
    <scope>NUCLEOTIDE SEQUENCE</scope>
</reference>
<dbReference type="PANTHER" id="PTHR13008:SF7">
    <property type="entry name" value="MAP KINASE-ACTIVATING DEATH DOMAIN PROTEIN"/>
    <property type="match status" value="1"/>
</dbReference>
<organism evidence="3">
    <name type="scientific">Timema bartmani</name>
    <dbReference type="NCBI Taxonomy" id="61472"/>
    <lineage>
        <taxon>Eukaryota</taxon>
        <taxon>Metazoa</taxon>
        <taxon>Ecdysozoa</taxon>
        <taxon>Arthropoda</taxon>
        <taxon>Hexapoda</taxon>
        <taxon>Insecta</taxon>
        <taxon>Pterygota</taxon>
        <taxon>Neoptera</taxon>
        <taxon>Polyneoptera</taxon>
        <taxon>Phasmatodea</taxon>
        <taxon>Timematodea</taxon>
        <taxon>Timematoidea</taxon>
        <taxon>Timematidae</taxon>
        <taxon>Timema</taxon>
    </lineage>
</organism>
<proteinExistence type="predicted"/>
<name>A0A7R9I2L9_9NEOP</name>
<dbReference type="GO" id="GO:0005829">
    <property type="term" value="C:cytosol"/>
    <property type="evidence" value="ECO:0007669"/>
    <property type="project" value="TreeGrafter"/>
</dbReference>
<sequence>MIMTCIETCQLVTGKCRYGICVNFYRPIERAPPGSSTGTSRRDRHSSTFRRESWRKSMEKSSDSAFSSRIIVGSDYRSSNVAPSDSDRDCPSRRDSEGSHPHQISTPRLGVTAPSNDSESGGSHSPSPRASRRRQRVRNHSLTSLCLLSHHPFFSIFRECLFILKKLIDACNENTSPRRVGASRQICRRAYCYRHIFEYPRDTVWSVLTGKAYDGTPSIVLHDVREIETWILRLLSAPVPVPGKTRVEVCKGNHLPDLDEVVSRSYMLFLQVEVLSQSLHPPLLFALPDHTRFTLVDFPLHLPLELLGVEICLKVLTLILLENKVSAL</sequence>
<feature type="region of interest" description="Disordered" evidence="1">
    <location>
        <begin position="29"/>
        <end position="58"/>
    </location>
</feature>
<dbReference type="InterPro" id="IPR001194">
    <property type="entry name" value="cDENN_dom"/>
</dbReference>
<feature type="compositionally biased region" description="Basic and acidic residues" evidence="1">
    <location>
        <begin position="85"/>
        <end position="100"/>
    </location>
</feature>
<dbReference type="PROSITE" id="PS50211">
    <property type="entry name" value="DENN"/>
    <property type="match status" value="1"/>
</dbReference>
<evidence type="ECO:0000259" key="2">
    <source>
        <dbReference type="PROSITE" id="PS50211"/>
    </source>
</evidence>
<feature type="domain" description="UDENN" evidence="2">
    <location>
        <begin position="1"/>
        <end position="328"/>
    </location>
</feature>
<dbReference type="SMART" id="SM00799">
    <property type="entry name" value="DENN"/>
    <property type="match status" value="1"/>
</dbReference>
<gene>
    <name evidence="3" type="ORF">TBIB3V08_LOCUS5666</name>
</gene>
<dbReference type="AlphaFoldDB" id="A0A7R9I2L9"/>
<dbReference type="InterPro" id="IPR037516">
    <property type="entry name" value="Tripartite_DENN"/>
</dbReference>
<accession>A0A7R9I2L9</accession>